<proteinExistence type="inferred from homology"/>
<organism evidence="4 5">
    <name type="scientific">Adineta steineri</name>
    <dbReference type="NCBI Taxonomy" id="433720"/>
    <lineage>
        <taxon>Eukaryota</taxon>
        <taxon>Metazoa</taxon>
        <taxon>Spiralia</taxon>
        <taxon>Gnathifera</taxon>
        <taxon>Rotifera</taxon>
        <taxon>Eurotatoria</taxon>
        <taxon>Bdelloidea</taxon>
        <taxon>Adinetida</taxon>
        <taxon>Adinetidae</taxon>
        <taxon>Adineta</taxon>
    </lineage>
</organism>
<comment type="similarity">
    <text evidence="1">Belongs to the short-chain dehydrogenases/reductases (SDR) family.</text>
</comment>
<feature type="non-terminal residue" evidence="4">
    <location>
        <position position="314"/>
    </location>
</feature>
<dbReference type="Pfam" id="PF00106">
    <property type="entry name" value="adh_short"/>
    <property type="match status" value="1"/>
</dbReference>
<dbReference type="EMBL" id="CAJOBB010009083">
    <property type="protein sequence ID" value="CAF4221022.1"/>
    <property type="molecule type" value="Genomic_DNA"/>
</dbReference>
<dbReference type="Gene3D" id="3.40.50.720">
    <property type="entry name" value="NAD(P)-binding Rossmann-like Domain"/>
    <property type="match status" value="1"/>
</dbReference>
<sequence>MDFYLPLLNITNDGNIPSQQDMVQRFSDYFQYFKIWLSNQSSNVSSKPVVFTEVEYPSSLAGLAIPSATPPMRCIDNYSANFTLQDMAFKALENNSGICDGIIIFCLVMGSSDSRAQSRYNMTAQDVINECGENSKVKQSHILVTGATSGIGIETGRVLALAGAKVYLMGRSEIKLQQVIENINKELQQKATNGSVHGVFCDLNSLASIKKCAEKFISENTPLNILILNAGIFNYNFTQTIDGLEQVMGVNHIGHAYLTQLLMPTLIANAPSRIVILSSELHAGPPLNYQALDHMNSTETNAKKDFGMIRSYQQ</sequence>
<keyword evidence="2" id="KW-0521">NADP</keyword>
<reference evidence="4" key="1">
    <citation type="submission" date="2021-02" db="EMBL/GenBank/DDBJ databases">
        <authorList>
            <person name="Nowell W R."/>
        </authorList>
    </citation>
    <scope>NUCLEOTIDE SEQUENCE</scope>
</reference>
<dbReference type="PANTHER" id="PTHR24320">
    <property type="entry name" value="RETINOL DEHYDROGENASE"/>
    <property type="match status" value="1"/>
</dbReference>
<dbReference type="Gene3D" id="3.20.20.80">
    <property type="entry name" value="Glycosidases"/>
    <property type="match status" value="1"/>
</dbReference>
<accession>A0A820CGN4</accession>
<dbReference type="GO" id="GO:0016491">
    <property type="term" value="F:oxidoreductase activity"/>
    <property type="evidence" value="ECO:0007669"/>
    <property type="project" value="UniProtKB-KW"/>
</dbReference>
<dbReference type="Proteomes" id="UP000663868">
    <property type="component" value="Unassembled WGS sequence"/>
</dbReference>
<evidence type="ECO:0000256" key="1">
    <source>
        <dbReference type="ARBA" id="ARBA00006484"/>
    </source>
</evidence>
<comment type="caution">
    <text evidence="4">The sequence shown here is derived from an EMBL/GenBank/DDBJ whole genome shotgun (WGS) entry which is preliminary data.</text>
</comment>
<name>A0A820CGN4_9BILA</name>
<dbReference type="PANTHER" id="PTHR24320:SF282">
    <property type="entry name" value="WW DOMAIN-CONTAINING OXIDOREDUCTASE"/>
    <property type="match status" value="1"/>
</dbReference>
<evidence type="ECO:0000256" key="2">
    <source>
        <dbReference type="ARBA" id="ARBA00022857"/>
    </source>
</evidence>
<evidence type="ECO:0000313" key="5">
    <source>
        <dbReference type="Proteomes" id="UP000663868"/>
    </source>
</evidence>
<evidence type="ECO:0000313" key="4">
    <source>
        <dbReference type="EMBL" id="CAF4221022.1"/>
    </source>
</evidence>
<evidence type="ECO:0000256" key="3">
    <source>
        <dbReference type="ARBA" id="ARBA00023002"/>
    </source>
</evidence>
<dbReference type="AlphaFoldDB" id="A0A820CGN4"/>
<gene>
    <name evidence="4" type="ORF">KXQ929_LOCUS41196</name>
</gene>
<keyword evidence="3" id="KW-0560">Oxidoreductase</keyword>
<dbReference type="SUPFAM" id="SSF51735">
    <property type="entry name" value="NAD(P)-binding Rossmann-fold domains"/>
    <property type="match status" value="1"/>
</dbReference>
<protein>
    <submittedName>
        <fullName evidence="4">Uncharacterized protein</fullName>
    </submittedName>
</protein>
<dbReference type="InterPro" id="IPR002347">
    <property type="entry name" value="SDR_fam"/>
</dbReference>
<dbReference type="InterPro" id="IPR036291">
    <property type="entry name" value="NAD(P)-bd_dom_sf"/>
</dbReference>